<keyword evidence="3" id="KW-1185">Reference proteome</keyword>
<comment type="caution">
    <text evidence="2">The sequence shown here is derived from an EMBL/GenBank/DDBJ whole genome shotgun (WGS) entry which is preliminary data.</text>
</comment>
<proteinExistence type="predicted"/>
<dbReference type="InterPro" id="IPR005754">
    <property type="entry name" value="Sortase"/>
</dbReference>
<dbReference type="Pfam" id="PF04203">
    <property type="entry name" value="Sortase"/>
    <property type="match status" value="1"/>
</dbReference>
<dbReference type="Proteomes" id="UP000617979">
    <property type="component" value="Unassembled WGS sequence"/>
</dbReference>
<dbReference type="SUPFAM" id="SSF63817">
    <property type="entry name" value="Sortase"/>
    <property type="match status" value="1"/>
</dbReference>
<organism evidence="2 3">
    <name type="scientific">Kroppenstedtia guangzhouensis</name>
    <dbReference type="NCBI Taxonomy" id="1274356"/>
    <lineage>
        <taxon>Bacteria</taxon>
        <taxon>Bacillati</taxon>
        <taxon>Bacillota</taxon>
        <taxon>Bacilli</taxon>
        <taxon>Bacillales</taxon>
        <taxon>Thermoactinomycetaceae</taxon>
        <taxon>Kroppenstedtia</taxon>
    </lineage>
</organism>
<evidence type="ECO:0000313" key="2">
    <source>
        <dbReference type="EMBL" id="GGA56308.1"/>
    </source>
</evidence>
<dbReference type="RefSeq" id="WP_188433512.1">
    <property type="nucleotide sequence ID" value="NZ_BMEX01000020.1"/>
</dbReference>
<dbReference type="NCBIfam" id="TIGR01076">
    <property type="entry name" value="sortase_fam"/>
    <property type="match status" value="1"/>
</dbReference>
<accession>A0ABQ1H3J2</accession>
<dbReference type="InterPro" id="IPR023365">
    <property type="entry name" value="Sortase_dom-sf"/>
</dbReference>
<dbReference type="Gene3D" id="2.40.260.10">
    <property type="entry name" value="Sortase"/>
    <property type="match status" value="1"/>
</dbReference>
<sequence length="228" mass="25174">MSRWILGIVAGLCFASALALTGYLAWVTWEDHRKAELFHSAEASVEVPVSKRERVYEVPFSAPLPNGGSAKILWTDSGPTLADEDDPAEPITVTWKKRPRKGQKVGTLRIPSIGVKVPLWAGTDDSQLSKGVGVHDLGLPGEAELVGLAGHRETAFRRAGELQKGDRIILDTDQGRFTYRVTRTWIADENDRSVIRRTGKPQAVGYTCFPFDSPDSPQRFVFESELVN</sequence>
<dbReference type="CDD" id="cd05828">
    <property type="entry name" value="Sortase_D_1"/>
    <property type="match status" value="1"/>
</dbReference>
<protein>
    <recommendedName>
        <fullName evidence="4">Sortase A</fullName>
    </recommendedName>
</protein>
<reference evidence="3" key="1">
    <citation type="journal article" date="2019" name="Int. J. Syst. Evol. Microbiol.">
        <title>The Global Catalogue of Microorganisms (GCM) 10K type strain sequencing project: providing services to taxonomists for standard genome sequencing and annotation.</title>
        <authorList>
            <consortium name="The Broad Institute Genomics Platform"/>
            <consortium name="The Broad Institute Genome Sequencing Center for Infectious Disease"/>
            <person name="Wu L."/>
            <person name="Ma J."/>
        </authorList>
    </citation>
    <scope>NUCLEOTIDE SEQUENCE [LARGE SCALE GENOMIC DNA]</scope>
    <source>
        <strain evidence="3">CGMCC 1.12404</strain>
    </source>
</reference>
<keyword evidence="1" id="KW-0378">Hydrolase</keyword>
<name>A0ABQ1H3J2_9BACL</name>
<evidence type="ECO:0000256" key="1">
    <source>
        <dbReference type="ARBA" id="ARBA00022801"/>
    </source>
</evidence>
<evidence type="ECO:0008006" key="4">
    <source>
        <dbReference type="Google" id="ProtNLM"/>
    </source>
</evidence>
<gene>
    <name evidence="2" type="ORF">GCM10007416_31910</name>
</gene>
<dbReference type="EMBL" id="BMEX01000020">
    <property type="protein sequence ID" value="GGA56308.1"/>
    <property type="molecule type" value="Genomic_DNA"/>
</dbReference>
<dbReference type="InterPro" id="IPR041999">
    <property type="entry name" value="Sortase_D_1"/>
</dbReference>
<evidence type="ECO:0000313" key="3">
    <source>
        <dbReference type="Proteomes" id="UP000617979"/>
    </source>
</evidence>